<dbReference type="SUPFAM" id="SSF52317">
    <property type="entry name" value="Class I glutamine amidotransferase-like"/>
    <property type="match status" value="1"/>
</dbReference>
<feature type="chain" id="PRO_5045248807" evidence="1">
    <location>
        <begin position="24"/>
        <end position="278"/>
    </location>
</feature>
<keyword evidence="1" id="KW-0732">Signal</keyword>
<proteinExistence type="predicted"/>
<evidence type="ECO:0000259" key="2">
    <source>
        <dbReference type="Pfam" id="PF01965"/>
    </source>
</evidence>
<gene>
    <name evidence="3" type="ORF">K3174_04040</name>
</gene>
<dbReference type="CDD" id="cd03139">
    <property type="entry name" value="GATase1_PfpI_2"/>
    <property type="match status" value="1"/>
</dbReference>
<keyword evidence="4" id="KW-1185">Reference proteome</keyword>
<dbReference type="Pfam" id="PF01965">
    <property type="entry name" value="DJ-1_PfpI"/>
    <property type="match status" value="1"/>
</dbReference>
<dbReference type="InterPro" id="IPR052158">
    <property type="entry name" value="INH-QAR"/>
</dbReference>
<evidence type="ECO:0000256" key="1">
    <source>
        <dbReference type="SAM" id="SignalP"/>
    </source>
</evidence>
<dbReference type="RefSeq" id="WP_221555812.1">
    <property type="nucleotide sequence ID" value="NZ_JAIGNO010000002.1"/>
</dbReference>
<dbReference type="Gene3D" id="3.40.50.880">
    <property type="match status" value="1"/>
</dbReference>
<feature type="domain" description="DJ-1/PfpI" evidence="2">
    <location>
        <begin position="56"/>
        <end position="216"/>
    </location>
</feature>
<sequence>MIDRRTFAAFAALGAIAPSLASARVRAQTAAPPPPDLPPVHDMSAWPADWTGDELVVMLAYPGMTALDLAGPQYMFASLAGAKVLIAAKTLDPVVTDTRLSILPDITLDEVPSAPTILFVPGGISGTLKAMEDEETIAFLAATGNRATYVTSVCTGALLLGQAGLLAGYRATTHWLGMGALPAFGATAVSERVVTDRNRITGGGVTAGIDLGLALLGRLRGDDYARAVQLLAEYAPVPPYDSGTLDTAPPQIVARMQAMFPGFEAHVRAIAQRRRTAR</sequence>
<dbReference type="PANTHER" id="PTHR43130:SF2">
    <property type="entry name" value="DJ-1_PFPI DOMAIN-CONTAINING PROTEIN"/>
    <property type="match status" value="1"/>
</dbReference>
<dbReference type="InterPro" id="IPR029062">
    <property type="entry name" value="Class_I_gatase-like"/>
</dbReference>
<dbReference type="EMBL" id="JAIGNO010000002">
    <property type="protein sequence ID" value="MBX7481688.1"/>
    <property type="molecule type" value="Genomic_DNA"/>
</dbReference>
<name>A0ABS7J2Z5_9SPHN</name>
<dbReference type="PANTHER" id="PTHR43130">
    <property type="entry name" value="ARAC-FAMILY TRANSCRIPTIONAL REGULATOR"/>
    <property type="match status" value="1"/>
</dbReference>
<comment type="caution">
    <text evidence="3">The sequence shown here is derived from an EMBL/GenBank/DDBJ whole genome shotgun (WGS) entry which is preliminary data.</text>
</comment>
<reference evidence="3 4" key="1">
    <citation type="submission" date="2021-08" db="EMBL/GenBank/DDBJ databases">
        <title>Comparative Genomics Analysis of the Genus Qipengyuania Reveals Extensive Genetic Diversity and Metabolic Versatility, Including the Description of Fifteen Novel Species.</title>
        <authorList>
            <person name="Liu Y."/>
        </authorList>
    </citation>
    <scope>NUCLEOTIDE SEQUENCE [LARGE SCALE GENOMIC DNA]</scope>
    <source>
        <strain evidence="3 4">6D47A</strain>
    </source>
</reference>
<feature type="signal peptide" evidence="1">
    <location>
        <begin position="1"/>
        <end position="23"/>
    </location>
</feature>
<dbReference type="Proteomes" id="UP000755104">
    <property type="component" value="Unassembled WGS sequence"/>
</dbReference>
<accession>A0ABS7J2Z5</accession>
<organism evidence="3 4">
    <name type="scientific">Qipengyuania qiaonensis</name>
    <dbReference type="NCBI Taxonomy" id="2867240"/>
    <lineage>
        <taxon>Bacteria</taxon>
        <taxon>Pseudomonadati</taxon>
        <taxon>Pseudomonadota</taxon>
        <taxon>Alphaproteobacteria</taxon>
        <taxon>Sphingomonadales</taxon>
        <taxon>Erythrobacteraceae</taxon>
        <taxon>Qipengyuania</taxon>
    </lineage>
</organism>
<protein>
    <submittedName>
        <fullName evidence="3">DJ-1/PfpI family protein</fullName>
    </submittedName>
</protein>
<evidence type="ECO:0000313" key="4">
    <source>
        <dbReference type="Proteomes" id="UP000755104"/>
    </source>
</evidence>
<dbReference type="InterPro" id="IPR002818">
    <property type="entry name" value="DJ-1/PfpI"/>
</dbReference>
<evidence type="ECO:0000313" key="3">
    <source>
        <dbReference type="EMBL" id="MBX7481688.1"/>
    </source>
</evidence>